<dbReference type="Proteomes" id="UP000240418">
    <property type="component" value="Unassembled WGS sequence"/>
</dbReference>
<protein>
    <submittedName>
        <fullName evidence="3">Sulfatase-like protein</fullName>
    </submittedName>
</protein>
<dbReference type="PANTHER" id="PTHR43751">
    <property type="entry name" value="SULFATASE"/>
    <property type="match status" value="1"/>
</dbReference>
<proteinExistence type="predicted"/>
<evidence type="ECO:0000313" key="3">
    <source>
        <dbReference type="EMBL" id="PSL17464.1"/>
    </source>
</evidence>
<feature type="domain" description="Sulfatase N-terminal" evidence="2">
    <location>
        <begin position="29"/>
        <end position="96"/>
    </location>
</feature>
<keyword evidence="4" id="KW-1185">Reference proteome</keyword>
<keyword evidence="1" id="KW-0732">Signal</keyword>
<dbReference type="SUPFAM" id="SSF53649">
    <property type="entry name" value="Alkaline phosphatase-like"/>
    <property type="match status" value="1"/>
</dbReference>
<dbReference type="InterPro" id="IPR017850">
    <property type="entry name" value="Alkaline_phosphatase_core_sf"/>
</dbReference>
<comment type="caution">
    <text evidence="3">The sequence shown here is derived from an EMBL/GenBank/DDBJ whole genome shotgun (WGS) entry which is preliminary data.</text>
</comment>
<dbReference type="AlphaFoldDB" id="A0A2P8F6X8"/>
<feature type="chain" id="PRO_5015145436" evidence="1">
    <location>
        <begin position="26"/>
        <end position="109"/>
    </location>
</feature>
<evidence type="ECO:0000259" key="2">
    <source>
        <dbReference type="Pfam" id="PF00884"/>
    </source>
</evidence>
<dbReference type="Pfam" id="PF00884">
    <property type="entry name" value="Sulfatase"/>
    <property type="match status" value="1"/>
</dbReference>
<dbReference type="InterPro" id="IPR000917">
    <property type="entry name" value="Sulfatase_N"/>
</dbReference>
<evidence type="ECO:0000256" key="1">
    <source>
        <dbReference type="SAM" id="SignalP"/>
    </source>
</evidence>
<sequence>MRVSHNMRLAGAVCFGLSISTLASAQEQPNILVIMGDDIGYFNISTYNQGMMGYETPNIDRIAKEGMFFSDTYGEQSCTAGRAAFLTGQLPVCTGLTKIGLPGAHLGMR</sequence>
<evidence type="ECO:0000313" key="4">
    <source>
        <dbReference type="Proteomes" id="UP000240418"/>
    </source>
</evidence>
<reference evidence="3 4" key="1">
    <citation type="submission" date="2018-03" db="EMBL/GenBank/DDBJ databases">
        <title>Genomic Encyclopedia of Archaeal and Bacterial Type Strains, Phase II (KMG-II): from individual species to whole genera.</title>
        <authorList>
            <person name="Goeker M."/>
        </authorList>
    </citation>
    <scope>NUCLEOTIDE SEQUENCE [LARGE SCALE GENOMIC DNA]</scope>
    <source>
        <strain evidence="3 4">DSM 100673</strain>
    </source>
</reference>
<dbReference type="Gene3D" id="3.40.720.10">
    <property type="entry name" value="Alkaline Phosphatase, subunit A"/>
    <property type="match status" value="1"/>
</dbReference>
<dbReference type="EMBL" id="PYGJ01000017">
    <property type="protein sequence ID" value="PSL17464.1"/>
    <property type="molecule type" value="Genomic_DNA"/>
</dbReference>
<accession>A0A2P8F6X8</accession>
<gene>
    <name evidence="3" type="ORF">CLV88_11727</name>
</gene>
<name>A0A2P8F6X8_9RHOB</name>
<dbReference type="RefSeq" id="WP_279338364.1">
    <property type="nucleotide sequence ID" value="NZ_PYGJ01000017.1"/>
</dbReference>
<dbReference type="PANTHER" id="PTHR43751:SF2">
    <property type="entry name" value="SULFATASE N-TERMINAL DOMAIN-CONTAINING PROTEIN"/>
    <property type="match status" value="1"/>
</dbReference>
<dbReference type="InterPro" id="IPR052701">
    <property type="entry name" value="GAG_Ulvan_Degrading_Sulfatases"/>
</dbReference>
<organism evidence="3 4">
    <name type="scientific">Shimia abyssi</name>
    <dbReference type="NCBI Taxonomy" id="1662395"/>
    <lineage>
        <taxon>Bacteria</taxon>
        <taxon>Pseudomonadati</taxon>
        <taxon>Pseudomonadota</taxon>
        <taxon>Alphaproteobacteria</taxon>
        <taxon>Rhodobacterales</taxon>
        <taxon>Roseobacteraceae</taxon>
    </lineage>
</organism>
<feature type="signal peptide" evidence="1">
    <location>
        <begin position="1"/>
        <end position="25"/>
    </location>
</feature>